<accession>A0A553UWH0</accession>
<evidence type="ECO:0000256" key="1">
    <source>
        <dbReference type="ARBA" id="ARBA00005953"/>
    </source>
</evidence>
<dbReference type="AlphaFoldDB" id="A0A553UWH0"/>
<comment type="caution">
    <text evidence="4">The sequence shown here is derived from an EMBL/GenBank/DDBJ whole genome shotgun (WGS) entry which is preliminary data.</text>
</comment>
<dbReference type="Proteomes" id="UP000319322">
    <property type="component" value="Unassembled WGS sequence"/>
</dbReference>
<dbReference type="Gene3D" id="3.10.129.10">
    <property type="entry name" value="Hotdog Thioesterase"/>
    <property type="match status" value="1"/>
</dbReference>
<gene>
    <name evidence="4" type="ORF">FNE76_04260</name>
</gene>
<sequence length="129" mass="14849">MRLRVYYEDTDCGGIVYHANYFKYCERARSEVFFKAHLIPQDQEHAFVIQSLQAQFGAPAMLGDSLEVQTQLLALKKVSVSLQQEIFKITSQKPELLFSMQIKIGFIHLPTKTATRIPPHFVRLLHGLQ</sequence>
<dbReference type="RefSeq" id="WP_120948384.1">
    <property type="nucleotide sequence ID" value="NZ_QXQP01000008.1"/>
</dbReference>
<dbReference type="EC" id="3.1.2.-" evidence="4"/>
<protein>
    <submittedName>
        <fullName evidence="4">YbgC/FadM family acyl-CoA thioesterase</fullName>
        <ecNumber evidence="4">3.1.2.-</ecNumber>
    </submittedName>
</protein>
<dbReference type="PROSITE" id="PS01328">
    <property type="entry name" value="4HBCOA_THIOESTERASE"/>
    <property type="match status" value="1"/>
</dbReference>
<dbReference type="InterPro" id="IPR006684">
    <property type="entry name" value="YbgC/YbaW"/>
</dbReference>
<proteinExistence type="inferred from homology"/>
<organism evidence="4 5">
    <name type="scientific">Helicobacter mehlei</name>
    <dbReference type="NCBI Taxonomy" id="2316080"/>
    <lineage>
        <taxon>Bacteria</taxon>
        <taxon>Pseudomonadati</taxon>
        <taxon>Campylobacterota</taxon>
        <taxon>Epsilonproteobacteria</taxon>
        <taxon>Campylobacterales</taxon>
        <taxon>Helicobacteraceae</taxon>
        <taxon>Helicobacter</taxon>
    </lineage>
</organism>
<dbReference type="PIRSF" id="PIRSF003230">
    <property type="entry name" value="YbgC"/>
    <property type="match status" value="1"/>
</dbReference>
<dbReference type="PANTHER" id="PTHR31793">
    <property type="entry name" value="4-HYDROXYBENZOYL-COA THIOESTERASE FAMILY MEMBER"/>
    <property type="match status" value="1"/>
</dbReference>
<evidence type="ECO:0000259" key="3">
    <source>
        <dbReference type="Pfam" id="PF03061"/>
    </source>
</evidence>
<keyword evidence="5" id="KW-1185">Reference proteome</keyword>
<dbReference type="GO" id="GO:0047617">
    <property type="term" value="F:fatty acyl-CoA hydrolase activity"/>
    <property type="evidence" value="ECO:0007669"/>
    <property type="project" value="TreeGrafter"/>
</dbReference>
<dbReference type="EMBL" id="VKGC01000008">
    <property type="protein sequence ID" value="TSA84550.1"/>
    <property type="molecule type" value="Genomic_DNA"/>
</dbReference>
<dbReference type="PANTHER" id="PTHR31793:SF37">
    <property type="entry name" value="ACYL-COA THIOESTER HYDROLASE YBGC"/>
    <property type="match status" value="1"/>
</dbReference>
<comment type="similarity">
    <text evidence="1">Belongs to the 4-hydroxybenzoyl-CoA thioesterase family.</text>
</comment>
<dbReference type="InterPro" id="IPR050563">
    <property type="entry name" value="4-hydroxybenzoyl-CoA_TE"/>
</dbReference>
<dbReference type="InterPro" id="IPR006683">
    <property type="entry name" value="Thioestr_dom"/>
</dbReference>
<dbReference type="InterPro" id="IPR029069">
    <property type="entry name" value="HotDog_dom_sf"/>
</dbReference>
<evidence type="ECO:0000256" key="2">
    <source>
        <dbReference type="ARBA" id="ARBA00022801"/>
    </source>
</evidence>
<dbReference type="InterPro" id="IPR008272">
    <property type="entry name" value="HB-CoA_thioesterase_AS"/>
</dbReference>
<evidence type="ECO:0000313" key="5">
    <source>
        <dbReference type="Proteomes" id="UP000319322"/>
    </source>
</evidence>
<dbReference type="Pfam" id="PF03061">
    <property type="entry name" value="4HBT"/>
    <property type="match status" value="1"/>
</dbReference>
<dbReference type="CDD" id="cd00586">
    <property type="entry name" value="4HBT"/>
    <property type="match status" value="1"/>
</dbReference>
<name>A0A553UWH0_9HELI</name>
<dbReference type="SUPFAM" id="SSF54637">
    <property type="entry name" value="Thioesterase/thiol ester dehydrase-isomerase"/>
    <property type="match status" value="1"/>
</dbReference>
<dbReference type="OrthoDB" id="9808429at2"/>
<reference evidence="4" key="2">
    <citation type="submission" date="2019-07" db="EMBL/GenBank/DDBJ databases">
        <authorList>
            <person name="Papic B."/>
        </authorList>
    </citation>
    <scope>NUCLEOTIDE SEQUENCE [LARGE SCALE GENOMIC DNA]</scope>
    <source>
        <strain evidence="4">L8b</strain>
    </source>
</reference>
<evidence type="ECO:0000313" key="4">
    <source>
        <dbReference type="EMBL" id="TSA84550.1"/>
    </source>
</evidence>
<keyword evidence="2 4" id="KW-0378">Hydrolase</keyword>
<dbReference type="NCBIfam" id="TIGR00051">
    <property type="entry name" value="YbgC/FadM family acyl-CoA thioesterase"/>
    <property type="match status" value="1"/>
</dbReference>
<feature type="domain" description="Thioesterase" evidence="3">
    <location>
        <begin position="13"/>
        <end position="91"/>
    </location>
</feature>
<reference evidence="4" key="1">
    <citation type="submission" date="2019-07" db="EMBL/GenBank/DDBJ databases">
        <title>Helicobacter labacensis sp. nov., Helicobacter mehlei sp. nov. and Helicobacter vulpis sp. nov., isolated from gastric mucosa of red fox (Vulpis vulpis).</title>
        <authorList>
            <person name="Kusar D."/>
            <person name="Gruntar I."/>
            <person name="Pate M."/>
            <person name="Zajc U."/>
            <person name="Ocepek M."/>
        </authorList>
    </citation>
    <scope>NUCLEOTIDE SEQUENCE [LARGE SCALE GENOMIC DNA]</scope>
    <source>
        <strain evidence="4">L8b</strain>
    </source>
</reference>